<organism evidence="3 4">
    <name type="scientific">Variovorax defluvii</name>
    <dbReference type="NCBI Taxonomy" id="913761"/>
    <lineage>
        <taxon>Bacteria</taxon>
        <taxon>Pseudomonadati</taxon>
        <taxon>Pseudomonadota</taxon>
        <taxon>Betaproteobacteria</taxon>
        <taxon>Burkholderiales</taxon>
        <taxon>Comamonadaceae</taxon>
        <taxon>Variovorax</taxon>
    </lineage>
</organism>
<dbReference type="CDD" id="cd07012">
    <property type="entry name" value="PBP2_Bug_TTT"/>
    <property type="match status" value="1"/>
</dbReference>
<dbReference type="Proteomes" id="UP001500975">
    <property type="component" value="Unassembled WGS sequence"/>
</dbReference>
<gene>
    <name evidence="3" type="ORF">GCM10023165_19170</name>
</gene>
<dbReference type="Gene3D" id="3.40.190.10">
    <property type="entry name" value="Periplasmic binding protein-like II"/>
    <property type="match status" value="1"/>
</dbReference>
<dbReference type="EMBL" id="BAABGJ010000015">
    <property type="protein sequence ID" value="GAA4339659.1"/>
    <property type="molecule type" value="Genomic_DNA"/>
</dbReference>
<dbReference type="InterPro" id="IPR005064">
    <property type="entry name" value="BUG"/>
</dbReference>
<evidence type="ECO:0000313" key="4">
    <source>
        <dbReference type="Proteomes" id="UP001500975"/>
    </source>
</evidence>
<keyword evidence="4" id="KW-1185">Reference proteome</keyword>
<dbReference type="PIRSF" id="PIRSF017082">
    <property type="entry name" value="YflP"/>
    <property type="match status" value="1"/>
</dbReference>
<sequence length="323" mass="34222">MRRLCLTAGLAGLLAGRALALAPESYPNPGQPLKLVVPFPAGGTTDILARMIAQKLEEAWGQPILVENKPGAGGTVGNAFVVKSPPDGHTLLIGISSLVQQPWLMDKLSYDPLKDLLPVAMIARSTNRLVVPLASPAKDLRQFIAMVKAGPDKYSFGSYGVGTLSHLQGALLNMQAGIDLVHVPFQGGGPLVTNLIGGQVASAFVDIGNALPHLKSLRPLAVVGAERAPGLPEVPTFAESGYHSLDRYGWFGVFLPAATPGPVVRKLADEIDRIVHMPELTARFEGMGLQAGVGKPEEFQNTVRADAALYGRIIRDANIRLTP</sequence>
<dbReference type="PANTHER" id="PTHR42928:SF5">
    <property type="entry name" value="BLR1237 PROTEIN"/>
    <property type="match status" value="1"/>
</dbReference>
<evidence type="ECO:0000256" key="1">
    <source>
        <dbReference type="ARBA" id="ARBA00006987"/>
    </source>
</evidence>
<dbReference type="PANTHER" id="PTHR42928">
    <property type="entry name" value="TRICARBOXYLATE-BINDING PROTEIN"/>
    <property type="match status" value="1"/>
</dbReference>
<dbReference type="SUPFAM" id="SSF53850">
    <property type="entry name" value="Periplasmic binding protein-like II"/>
    <property type="match status" value="1"/>
</dbReference>
<comment type="caution">
    <text evidence="3">The sequence shown here is derived from an EMBL/GenBank/DDBJ whole genome shotgun (WGS) entry which is preliminary data.</text>
</comment>
<evidence type="ECO:0000313" key="3">
    <source>
        <dbReference type="EMBL" id="GAA4339659.1"/>
    </source>
</evidence>
<feature type="signal peptide" evidence="2">
    <location>
        <begin position="1"/>
        <end position="20"/>
    </location>
</feature>
<protein>
    <submittedName>
        <fullName evidence="3">Tripartite tricarboxylate transporter substrate binding protein</fullName>
    </submittedName>
</protein>
<dbReference type="Pfam" id="PF03401">
    <property type="entry name" value="TctC"/>
    <property type="match status" value="1"/>
</dbReference>
<dbReference type="Gene3D" id="3.40.190.150">
    <property type="entry name" value="Bordetella uptake gene, domain 1"/>
    <property type="match status" value="1"/>
</dbReference>
<proteinExistence type="inferred from homology"/>
<reference evidence="4" key="1">
    <citation type="journal article" date="2019" name="Int. J. Syst. Evol. Microbiol.">
        <title>The Global Catalogue of Microorganisms (GCM) 10K type strain sequencing project: providing services to taxonomists for standard genome sequencing and annotation.</title>
        <authorList>
            <consortium name="The Broad Institute Genomics Platform"/>
            <consortium name="The Broad Institute Genome Sequencing Center for Infectious Disease"/>
            <person name="Wu L."/>
            <person name="Ma J."/>
        </authorList>
    </citation>
    <scope>NUCLEOTIDE SEQUENCE [LARGE SCALE GENOMIC DNA]</scope>
    <source>
        <strain evidence="4">JCM 17804</strain>
    </source>
</reference>
<name>A0ABP8HI44_9BURK</name>
<comment type="similarity">
    <text evidence="1">Belongs to the UPF0065 (bug) family.</text>
</comment>
<feature type="chain" id="PRO_5047319586" evidence="2">
    <location>
        <begin position="21"/>
        <end position="323"/>
    </location>
</feature>
<dbReference type="InterPro" id="IPR042100">
    <property type="entry name" value="Bug_dom1"/>
</dbReference>
<keyword evidence="2" id="KW-0732">Signal</keyword>
<accession>A0ABP8HI44</accession>
<evidence type="ECO:0000256" key="2">
    <source>
        <dbReference type="SAM" id="SignalP"/>
    </source>
</evidence>